<gene>
    <name evidence="1" type="ORF">V4836_18390</name>
</gene>
<dbReference type="EMBL" id="JAZKKV010000001">
    <property type="protein sequence ID" value="MEE9656065.1"/>
    <property type="molecule type" value="Genomic_DNA"/>
</dbReference>
<evidence type="ECO:0000313" key="2">
    <source>
        <dbReference type="Proteomes" id="UP001331691"/>
    </source>
</evidence>
<dbReference type="GO" id="GO:0006310">
    <property type="term" value="P:DNA recombination"/>
    <property type="evidence" value="ECO:0007669"/>
    <property type="project" value="TreeGrafter"/>
</dbReference>
<reference evidence="1 2" key="1">
    <citation type="submission" date="2023-10" db="EMBL/GenBank/DDBJ databases">
        <title>Wastewater isolates of ESBL- and carbapenemase-producing Gram-negative bacteria from New Zealand.</title>
        <authorList>
            <person name="Straub C."/>
            <person name="Weaver L."/>
            <person name="Cornelius A."/>
            <person name="Mcgill E."/>
            <person name="Dyet K."/>
            <person name="White L."/>
            <person name="Pattis I."/>
        </authorList>
    </citation>
    <scope>NUCLEOTIDE SEQUENCE [LARGE SCALE GENOMIC DNA]</scope>
    <source>
        <strain evidence="1 2">ESBL09</strain>
    </source>
</reference>
<dbReference type="NCBIfam" id="TIGR01784">
    <property type="entry name" value="T_den_put_tspse"/>
    <property type="match status" value="1"/>
</dbReference>
<dbReference type="InterPro" id="IPR051699">
    <property type="entry name" value="Rpn/YhgA-like_nuclease"/>
</dbReference>
<accession>A0AB35X9V2</accession>
<dbReference type="GO" id="GO:1990238">
    <property type="term" value="F:double-stranded DNA endonuclease activity"/>
    <property type="evidence" value="ECO:0007669"/>
    <property type="project" value="TreeGrafter"/>
</dbReference>
<name>A0AB35X9V2_9ENTR</name>
<dbReference type="Proteomes" id="UP001331691">
    <property type="component" value="Unassembled WGS sequence"/>
</dbReference>
<dbReference type="PANTHER" id="PTHR34611">
    <property type="match status" value="1"/>
</dbReference>
<proteinExistence type="predicted"/>
<comment type="caution">
    <text evidence="1">The sequence shown here is derived from an EMBL/GenBank/DDBJ whole genome shotgun (WGS) entry which is preliminary data.</text>
</comment>
<evidence type="ECO:0000313" key="1">
    <source>
        <dbReference type="EMBL" id="MEE9656065.1"/>
    </source>
</evidence>
<dbReference type="AlphaFoldDB" id="A0AB35X9V2"/>
<organism evidence="1 2">
    <name type="scientific">Kluyvera ascorbata</name>
    <dbReference type="NCBI Taxonomy" id="51288"/>
    <lineage>
        <taxon>Bacteria</taxon>
        <taxon>Pseudomonadati</taxon>
        <taxon>Pseudomonadota</taxon>
        <taxon>Gammaproteobacteria</taxon>
        <taxon>Enterobacterales</taxon>
        <taxon>Enterobacteriaceae</taxon>
        <taxon>Kluyvera</taxon>
    </lineage>
</organism>
<keyword evidence="2" id="KW-1185">Reference proteome</keyword>
<protein>
    <submittedName>
        <fullName evidence="1">Rpn family recombination-promoting nuclease/putative transposase</fullName>
    </submittedName>
</protein>
<dbReference type="RefSeq" id="WP_331388731.1">
    <property type="nucleotide sequence ID" value="NZ_JAZKKV010000001.1"/>
</dbReference>
<sequence length="124" mass="14176">MMVLHWLINTFRQRDLLGLVDRLALLLVTGCANDSQMEALFNYLLRSGDAVRFHEFLQAAVARLPEQKEKMMTIAERLREEGLQQGIQQEAQRIARTMLENDIDSALVQLITGLSADELEALRH</sequence>
<dbReference type="PANTHER" id="PTHR34611:SF2">
    <property type="entry name" value="INACTIVE RECOMBINATION-PROMOTING NUCLEASE-LIKE PROTEIN RPNE-RELATED"/>
    <property type="match status" value="1"/>
</dbReference>
<dbReference type="InterPro" id="IPR010106">
    <property type="entry name" value="RpnA"/>
</dbReference>